<gene>
    <name evidence="2" type="ORF">ACFQS1_17470</name>
</gene>
<dbReference type="InterPro" id="IPR013766">
    <property type="entry name" value="Thioredoxin_domain"/>
</dbReference>
<feature type="domain" description="Thioredoxin" evidence="1">
    <location>
        <begin position="8"/>
        <end position="158"/>
    </location>
</feature>
<dbReference type="InterPro" id="IPR041017">
    <property type="entry name" value="Thioredoxin_10"/>
</dbReference>
<dbReference type="RefSeq" id="WP_378969297.1">
    <property type="nucleotide sequence ID" value="NZ_JBHTBJ010000011.1"/>
</dbReference>
<dbReference type="PANTHER" id="PTHR42852:SF13">
    <property type="entry name" value="PROTEIN DIPZ"/>
    <property type="match status" value="1"/>
</dbReference>
<dbReference type="PROSITE" id="PS51352">
    <property type="entry name" value="THIOREDOXIN_2"/>
    <property type="match status" value="1"/>
</dbReference>
<dbReference type="Gene3D" id="3.40.30.10">
    <property type="entry name" value="Glutaredoxin"/>
    <property type="match status" value="1"/>
</dbReference>
<dbReference type="InterPro" id="IPR036249">
    <property type="entry name" value="Thioredoxin-like_sf"/>
</dbReference>
<dbReference type="PANTHER" id="PTHR42852">
    <property type="entry name" value="THIOL:DISULFIDE INTERCHANGE PROTEIN DSBE"/>
    <property type="match status" value="1"/>
</dbReference>
<dbReference type="Pfam" id="PF00578">
    <property type="entry name" value="AhpC-TSA"/>
    <property type="match status" value="1"/>
</dbReference>
<evidence type="ECO:0000313" key="3">
    <source>
        <dbReference type="Proteomes" id="UP001596548"/>
    </source>
</evidence>
<keyword evidence="3" id="KW-1185">Reference proteome</keyword>
<dbReference type="Gene3D" id="2.60.120.260">
    <property type="entry name" value="Galactose-binding domain-like"/>
    <property type="match status" value="1"/>
</dbReference>
<sequence length="326" mass="36798">MTPHWLHAAEGRLPVEGEMPGFDGATGWLNSPPLTAEITRGKVVLVNFWTYTCINWLRQLPYVRAWADKYTDQGLLVVGVHTPEFGFEQDVENVRREARGDRVDYPVALDNDYAIWRAFDNHYWPAIYLADTEGLIRYHHFGEDEYARTEMAIQRLLGDARSDVVTVKPRPIEEPGDYRTLRSPENYTGYARSEQFRSPEGIAAERSQQYTVPDHLGLNDWALDGRWTIGEQATTSDAAGGRIVNRFHARDLNLVMGAAQPVRFQLLLDGKPPAGAHGDDIDADGYGTIGDRRLYQLVRQPGHIADRTAEITFLDPGAETYSFTFG</sequence>
<reference evidence="3" key="1">
    <citation type="journal article" date="2019" name="Int. J. Syst. Evol. Microbiol.">
        <title>The Global Catalogue of Microorganisms (GCM) 10K type strain sequencing project: providing services to taxonomists for standard genome sequencing and annotation.</title>
        <authorList>
            <consortium name="The Broad Institute Genomics Platform"/>
            <consortium name="The Broad Institute Genome Sequencing Center for Infectious Disease"/>
            <person name="Wu L."/>
            <person name="Ma J."/>
        </authorList>
    </citation>
    <scope>NUCLEOTIDE SEQUENCE [LARGE SCALE GENOMIC DNA]</scope>
    <source>
        <strain evidence="3">XZYJT-10</strain>
    </source>
</reference>
<evidence type="ECO:0000313" key="2">
    <source>
        <dbReference type="EMBL" id="MFC7275782.1"/>
    </source>
</evidence>
<organism evidence="2 3">
    <name type="scientific">Paractinoplanes rhizophilus</name>
    <dbReference type="NCBI Taxonomy" id="1416877"/>
    <lineage>
        <taxon>Bacteria</taxon>
        <taxon>Bacillati</taxon>
        <taxon>Actinomycetota</taxon>
        <taxon>Actinomycetes</taxon>
        <taxon>Micromonosporales</taxon>
        <taxon>Micromonosporaceae</taxon>
        <taxon>Paractinoplanes</taxon>
    </lineage>
</organism>
<evidence type="ECO:0000259" key="1">
    <source>
        <dbReference type="PROSITE" id="PS51352"/>
    </source>
</evidence>
<dbReference type="InterPro" id="IPR000866">
    <property type="entry name" value="AhpC/TSA"/>
</dbReference>
<proteinExistence type="predicted"/>
<dbReference type="Pfam" id="PF17991">
    <property type="entry name" value="Thioredoxin_10"/>
    <property type="match status" value="1"/>
</dbReference>
<dbReference type="Proteomes" id="UP001596548">
    <property type="component" value="Unassembled WGS sequence"/>
</dbReference>
<accession>A0ABW2HRQ9</accession>
<name>A0ABW2HRQ9_9ACTN</name>
<protein>
    <submittedName>
        <fullName evidence="2">Redoxin domain-containing protein</fullName>
    </submittedName>
</protein>
<dbReference type="EMBL" id="JBHTBJ010000011">
    <property type="protein sequence ID" value="MFC7275782.1"/>
    <property type="molecule type" value="Genomic_DNA"/>
</dbReference>
<comment type="caution">
    <text evidence="2">The sequence shown here is derived from an EMBL/GenBank/DDBJ whole genome shotgun (WGS) entry which is preliminary data.</text>
</comment>
<dbReference type="InterPro" id="IPR050553">
    <property type="entry name" value="Thioredoxin_ResA/DsbE_sf"/>
</dbReference>
<dbReference type="SUPFAM" id="SSF52833">
    <property type="entry name" value="Thioredoxin-like"/>
    <property type="match status" value="1"/>
</dbReference>